<sequence length="422" mass="48149">MSTAMLIADWFMLGRDIYYRKFELYNMSWPPEVNLENYTTSSAQYGGPIAIKRDAKKFVKESGQPIISIFSGSGKNISSFKWTRKSIVKIGWSNEEKLVVVQEDGMVVIHDMFGKYIHTFLINQKVQELKVVDAEIFTSPQNCTGVAIVTSNNKVFLVNNILDPKCRQLSELPRDLKPSCWVTIAEEPQTEVLMACGRELYRLKQDEHHTSVMLEADISSPYTTILTMSISFNARHIALFTDSGHLWLGSSNFRSKYCEIDTNIIYTPKQLVWCGNEAIVAYWERQNTILIAGKHGQKMTFIYDGSVHLAQEVDGVRIISNNTHELLQKVPHVVQKIFRINSTEPGSFLLEASKQFQKRSHRANEYISLVKNDLQTAVEQCIDAVGYEFDTEVQKDWCELRNSVNALYRTPTPKNMSICADS</sequence>
<keyword evidence="3" id="KW-1185">Reference proteome</keyword>
<reference evidence="2 3" key="1">
    <citation type="journal article" date="2021" name="BMC Biol.">
        <title>Horizontally acquired antibacterial genes associated with adaptive radiation of ladybird beetles.</title>
        <authorList>
            <person name="Li H.S."/>
            <person name="Tang X.F."/>
            <person name="Huang Y.H."/>
            <person name="Xu Z.Y."/>
            <person name="Chen M.L."/>
            <person name="Du X.Y."/>
            <person name="Qiu B.Y."/>
            <person name="Chen P.T."/>
            <person name="Zhang W."/>
            <person name="Slipinski A."/>
            <person name="Escalona H.E."/>
            <person name="Waterhouse R.M."/>
            <person name="Zwick A."/>
            <person name="Pang H."/>
        </authorList>
    </citation>
    <scope>NUCLEOTIDE SEQUENCE [LARGE SCALE GENOMIC DNA]</scope>
    <source>
        <strain evidence="2">SYSU2018</strain>
    </source>
</reference>
<dbReference type="SUPFAM" id="SSF50978">
    <property type="entry name" value="WD40 repeat-like"/>
    <property type="match status" value="1"/>
</dbReference>
<dbReference type="AlphaFoldDB" id="A0ABD2NP60"/>
<proteinExistence type="predicted"/>
<dbReference type="PANTHER" id="PTHR12811:SF0">
    <property type="entry name" value="VACUOLAR PROTEIN SORTING-ASSOCIATED PROTEIN 16 HOMOLOG"/>
    <property type="match status" value="1"/>
</dbReference>
<comment type="caution">
    <text evidence="2">The sequence shown here is derived from an EMBL/GenBank/DDBJ whole genome shotgun (WGS) entry which is preliminary data.</text>
</comment>
<protein>
    <recommendedName>
        <fullName evidence="1">Vps16 N-terminal domain-containing protein</fullName>
    </recommendedName>
</protein>
<dbReference type="Proteomes" id="UP001516400">
    <property type="component" value="Unassembled WGS sequence"/>
</dbReference>
<organism evidence="2 3">
    <name type="scientific">Cryptolaemus montrouzieri</name>
    <dbReference type="NCBI Taxonomy" id="559131"/>
    <lineage>
        <taxon>Eukaryota</taxon>
        <taxon>Metazoa</taxon>
        <taxon>Ecdysozoa</taxon>
        <taxon>Arthropoda</taxon>
        <taxon>Hexapoda</taxon>
        <taxon>Insecta</taxon>
        <taxon>Pterygota</taxon>
        <taxon>Neoptera</taxon>
        <taxon>Endopterygota</taxon>
        <taxon>Coleoptera</taxon>
        <taxon>Polyphaga</taxon>
        <taxon>Cucujiformia</taxon>
        <taxon>Coccinelloidea</taxon>
        <taxon>Coccinellidae</taxon>
        <taxon>Scymninae</taxon>
        <taxon>Scymnini</taxon>
        <taxon>Cryptolaemus</taxon>
    </lineage>
</organism>
<evidence type="ECO:0000259" key="1">
    <source>
        <dbReference type="Pfam" id="PF04841"/>
    </source>
</evidence>
<dbReference type="EMBL" id="JABFTP020000124">
    <property type="protein sequence ID" value="KAL3280277.1"/>
    <property type="molecule type" value="Genomic_DNA"/>
</dbReference>
<evidence type="ECO:0000313" key="2">
    <source>
        <dbReference type="EMBL" id="KAL3280277.1"/>
    </source>
</evidence>
<dbReference type="InterPro" id="IPR016534">
    <property type="entry name" value="VPS16"/>
</dbReference>
<dbReference type="InterPro" id="IPR006926">
    <property type="entry name" value="Vps16_N"/>
</dbReference>
<dbReference type="InterPro" id="IPR036322">
    <property type="entry name" value="WD40_repeat_dom_sf"/>
</dbReference>
<accession>A0ABD2NP60</accession>
<evidence type="ECO:0000313" key="3">
    <source>
        <dbReference type="Proteomes" id="UP001516400"/>
    </source>
</evidence>
<dbReference type="PANTHER" id="PTHR12811">
    <property type="entry name" value="VACUOLAR PROTEIN SORTING VPS16"/>
    <property type="match status" value="1"/>
</dbReference>
<dbReference type="Pfam" id="PF04841">
    <property type="entry name" value="Vps16_N"/>
    <property type="match status" value="1"/>
</dbReference>
<name>A0ABD2NP60_9CUCU</name>
<feature type="domain" description="Vps16 N-terminal" evidence="1">
    <location>
        <begin position="7"/>
        <end position="395"/>
    </location>
</feature>
<gene>
    <name evidence="2" type="ORF">HHI36_017771</name>
</gene>